<keyword evidence="3" id="KW-1185">Reference proteome</keyword>
<sequence length="115" mass="12782">MFGFNYAIPQQTFQLQGQKSPNQATLPRLAVILNNASIFLQTFLGTLCPLLYSCHSIFTPNQSCSSSERVLNQSLEITIKQKKNFMCISRSTETQGVFSRNGTHPPYASTSQPCS</sequence>
<evidence type="ECO:0000313" key="2">
    <source>
        <dbReference type="EMBL" id="OMH85390.1"/>
    </source>
</evidence>
<dbReference type="AlphaFoldDB" id="A0A1R1PWM5"/>
<feature type="region of interest" description="Disordered" evidence="1">
    <location>
        <begin position="95"/>
        <end position="115"/>
    </location>
</feature>
<name>A0A1R1PWM5_ZANCU</name>
<dbReference type="EMBL" id="LSSK01000089">
    <property type="protein sequence ID" value="OMH85390.1"/>
    <property type="molecule type" value="Genomic_DNA"/>
</dbReference>
<gene>
    <name evidence="2" type="ORF">AX774_g1072</name>
</gene>
<evidence type="ECO:0000256" key="1">
    <source>
        <dbReference type="SAM" id="MobiDB-lite"/>
    </source>
</evidence>
<protein>
    <submittedName>
        <fullName evidence="2">Uncharacterized protein</fullName>
    </submittedName>
</protein>
<proteinExistence type="predicted"/>
<accession>A0A1R1PWM5</accession>
<evidence type="ECO:0000313" key="3">
    <source>
        <dbReference type="Proteomes" id="UP000188320"/>
    </source>
</evidence>
<comment type="caution">
    <text evidence="2">The sequence shown here is derived from an EMBL/GenBank/DDBJ whole genome shotgun (WGS) entry which is preliminary data.</text>
</comment>
<organism evidence="2 3">
    <name type="scientific">Zancudomyces culisetae</name>
    <name type="common">Gut fungus</name>
    <name type="synonym">Smittium culisetae</name>
    <dbReference type="NCBI Taxonomy" id="1213189"/>
    <lineage>
        <taxon>Eukaryota</taxon>
        <taxon>Fungi</taxon>
        <taxon>Fungi incertae sedis</taxon>
        <taxon>Zoopagomycota</taxon>
        <taxon>Kickxellomycotina</taxon>
        <taxon>Harpellomycetes</taxon>
        <taxon>Harpellales</taxon>
        <taxon>Legeriomycetaceae</taxon>
        <taxon>Zancudomyces</taxon>
    </lineage>
</organism>
<dbReference type="Proteomes" id="UP000188320">
    <property type="component" value="Unassembled WGS sequence"/>
</dbReference>
<reference evidence="3" key="1">
    <citation type="submission" date="2017-01" db="EMBL/GenBank/DDBJ databases">
        <authorList>
            <person name="Wang Y."/>
            <person name="White M."/>
            <person name="Kvist S."/>
            <person name="Moncalvo J.-M."/>
        </authorList>
    </citation>
    <scope>NUCLEOTIDE SEQUENCE [LARGE SCALE GENOMIC DNA]</scope>
    <source>
        <strain evidence="3">COL-18-3</strain>
    </source>
</reference>